<evidence type="ECO:0000313" key="7">
    <source>
        <dbReference type="Proteomes" id="UP001610335"/>
    </source>
</evidence>
<dbReference type="InterPro" id="IPR035994">
    <property type="entry name" value="Nucleoside_phosphorylase_sf"/>
</dbReference>
<dbReference type="PROSITE" id="PS50294">
    <property type="entry name" value="WD_REPEATS_REGION"/>
    <property type="match status" value="5"/>
</dbReference>
<feature type="domain" description="Nucleoside phosphorylase" evidence="4">
    <location>
        <begin position="15"/>
        <end position="282"/>
    </location>
</feature>
<dbReference type="InterPro" id="IPR011047">
    <property type="entry name" value="Quinoprotein_ADH-like_sf"/>
</dbReference>
<dbReference type="PANTHER" id="PTHR19879">
    <property type="entry name" value="TRANSCRIPTION INITIATION FACTOR TFIID"/>
    <property type="match status" value="1"/>
</dbReference>
<dbReference type="CDD" id="cd00200">
    <property type="entry name" value="WD40"/>
    <property type="match status" value="1"/>
</dbReference>
<feature type="repeat" description="WD" evidence="3">
    <location>
        <begin position="1015"/>
        <end position="1056"/>
    </location>
</feature>
<evidence type="ECO:0000256" key="2">
    <source>
        <dbReference type="ARBA" id="ARBA00022737"/>
    </source>
</evidence>
<evidence type="ECO:0000259" key="5">
    <source>
        <dbReference type="Pfam" id="PF24883"/>
    </source>
</evidence>
<dbReference type="EMBL" id="JBFXLS010000025">
    <property type="protein sequence ID" value="KAL2827367.1"/>
    <property type="molecule type" value="Genomic_DNA"/>
</dbReference>
<dbReference type="SUPFAM" id="SSF53167">
    <property type="entry name" value="Purine and uridine phosphorylases"/>
    <property type="match status" value="1"/>
</dbReference>
<reference evidence="6 7" key="1">
    <citation type="submission" date="2024-07" db="EMBL/GenBank/DDBJ databases">
        <title>Section-level genome sequencing and comparative genomics of Aspergillus sections Usti and Cavernicolus.</title>
        <authorList>
            <consortium name="Lawrence Berkeley National Laboratory"/>
            <person name="Nybo J.L."/>
            <person name="Vesth T.C."/>
            <person name="Theobald S."/>
            <person name="Frisvad J.C."/>
            <person name="Larsen T.O."/>
            <person name="Kjaerboelling I."/>
            <person name="Rothschild-Mancinelli K."/>
            <person name="Lyhne E.K."/>
            <person name="Kogle M.E."/>
            <person name="Barry K."/>
            <person name="Clum A."/>
            <person name="Na H."/>
            <person name="Ledsgaard L."/>
            <person name="Lin J."/>
            <person name="Lipzen A."/>
            <person name="Kuo A."/>
            <person name="Riley R."/>
            <person name="Mondo S."/>
            <person name="LaButti K."/>
            <person name="Haridas S."/>
            <person name="Pangalinan J."/>
            <person name="Salamov A.A."/>
            <person name="Simmons B.A."/>
            <person name="Magnuson J.K."/>
            <person name="Chen J."/>
            <person name="Drula E."/>
            <person name="Henrissat B."/>
            <person name="Wiebenga A."/>
            <person name="Lubbers R.J."/>
            <person name="Gomes A.C."/>
            <person name="Makela M.R."/>
            <person name="Stajich J."/>
            <person name="Grigoriev I.V."/>
            <person name="Mortensen U.H."/>
            <person name="De vries R.P."/>
            <person name="Baker S.E."/>
            <person name="Andersen M.R."/>
        </authorList>
    </citation>
    <scope>NUCLEOTIDE SEQUENCE [LARGE SCALE GENOMIC DNA]</scope>
    <source>
        <strain evidence="6 7">CBS 600.67</strain>
    </source>
</reference>
<dbReference type="Proteomes" id="UP001610335">
    <property type="component" value="Unassembled WGS sequence"/>
</dbReference>
<evidence type="ECO:0000259" key="4">
    <source>
        <dbReference type="Pfam" id="PF01048"/>
    </source>
</evidence>
<dbReference type="InterPro" id="IPR036322">
    <property type="entry name" value="WD40_repeat_dom_sf"/>
</dbReference>
<dbReference type="PROSITE" id="PS00678">
    <property type="entry name" value="WD_REPEATS_1"/>
    <property type="match status" value="2"/>
</dbReference>
<feature type="repeat" description="WD" evidence="3">
    <location>
        <begin position="1237"/>
        <end position="1282"/>
    </location>
</feature>
<feature type="domain" description="Nephrocystin 3-like N-terminal" evidence="5">
    <location>
        <begin position="359"/>
        <end position="519"/>
    </location>
</feature>
<dbReference type="Pfam" id="PF01048">
    <property type="entry name" value="PNP_UDP_1"/>
    <property type="match status" value="1"/>
</dbReference>
<dbReference type="InterPro" id="IPR001680">
    <property type="entry name" value="WD40_rpt"/>
</dbReference>
<evidence type="ECO:0008006" key="8">
    <source>
        <dbReference type="Google" id="ProtNLM"/>
    </source>
</evidence>
<dbReference type="SUPFAM" id="SSF50998">
    <property type="entry name" value="Quinoprotein alcohol dehydrogenase-like"/>
    <property type="match status" value="1"/>
</dbReference>
<keyword evidence="2" id="KW-0677">Repeat</keyword>
<feature type="repeat" description="WD" evidence="3">
    <location>
        <begin position="1324"/>
        <end position="1364"/>
    </location>
</feature>
<dbReference type="InterPro" id="IPR019775">
    <property type="entry name" value="WD40_repeat_CS"/>
</dbReference>
<dbReference type="PANTHER" id="PTHR19879:SF9">
    <property type="entry name" value="TRANSCRIPTION INITIATION FACTOR TFIID SUBUNIT 5"/>
    <property type="match status" value="1"/>
</dbReference>
<keyword evidence="7" id="KW-1185">Reference proteome</keyword>
<evidence type="ECO:0000313" key="6">
    <source>
        <dbReference type="EMBL" id="KAL2827367.1"/>
    </source>
</evidence>
<dbReference type="InterPro" id="IPR015943">
    <property type="entry name" value="WD40/YVTN_repeat-like_dom_sf"/>
</dbReference>
<feature type="repeat" description="WD" evidence="3">
    <location>
        <begin position="1195"/>
        <end position="1236"/>
    </location>
</feature>
<dbReference type="PRINTS" id="PR00320">
    <property type="entry name" value="GPROTEINBRPT"/>
</dbReference>
<dbReference type="Gene3D" id="3.40.50.300">
    <property type="entry name" value="P-loop containing nucleotide triphosphate hydrolases"/>
    <property type="match status" value="1"/>
</dbReference>
<dbReference type="PROSITE" id="PS50082">
    <property type="entry name" value="WD_REPEATS_2"/>
    <property type="match status" value="8"/>
</dbReference>
<dbReference type="SUPFAM" id="SSF50978">
    <property type="entry name" value="WD40 repeat-like"/>
    <property type="match status" value="1"/>
</dbReference>
<dbReference type="InterPro" id="IPR027417">
    <property type="entry name" value="P-loop_NTPase"/>
</dbReference>
<proteinExistence type="predicted"/>
<dbReference type="Pfam" id="PF00400">
    <property type="entry name" value="WD40"/>
    <property type="match status" value="11"/>
</dbReference>
<dbReference type="InterPro" id="IPR056884">
    <property type="entry name" value="NPHP3-like_N"/>
</dbReference>
<feature type="repeat" description="WD" evidence="3">
    <location>
        <begin position="1154"/>
        <end position="1195"/>
    </location>
</feature>
<feature type="repeat" description="WD" evidence="3">
    <location>
        <begin position="918"/>
        <end position="958"/>
    </location>
</feature>
<sequence>MPQQGRLSLEDYAVGWVCALPIELAAAQEMLDETHENLESGSASIYTLGRIGEHNVVLACLPKGQMGTNSAATVAAHLNSAFPSIRFGVLVGIGGGVPSSGADIRLGDVVVGQPGKMHGGVVQYDFGKSTPSGLERTGFLNAPPILLLEAVAKLQANHLRGQSRLREYISRFDSWPSISSTNPRQDVLFDGNYQHAGGATCEHCSKERMVNRVIRDEDVVVHYGTIASGNLVMRDGTERDRVSSELGGVLCFEMEAAGLMNAFPCLVIRGICDYSDSHKNKDWQPYAGAMAAAYAKDLLSVIPSTTIAKARTMDEILREKQVIEDTLSRLPYAIEATFNSYQRQHEPTCLIDTRVHVLEEINAWANREDGCSIFWLNGWAGTGKSTIARTIARQYYDEQRLGASFFFSRGGGDISHAGKFVTSIARQLASHILPLQPFVCEAVAACGDIGAQSLSDQWRQLVLSPLSKLSNMSRSPTCILVIDALDECDDDRSIRIILQLLTEAQRVSNNLLRVLVTSRPNLPIEHGFSRMPQANHYAFILHHISSDTLGHDITVFLQHELQGIAQELGLDPLWPGAEAIERLAEGASGLFIWGATACRFIHEGGVFAEERLATLLQGRTSGTAPEERLNAIYISVLKSSLYPTYTEQEREKVCQLLRLILGVVVILSSPLPLDSICKLLQVPRQRVDHILVHLHAILDIPNDPSRPLRLHHPSFHDFLLDEQRCKDSNFCVDEQKAHLKLAECCLHLMSSALRQDICGVSAPGTSADEVNGARIQQCISGEVQYACLFWVQHLLKSSTVLGDDDAIHRFLSNHILHWLEALSWMKRMSEGMLAILCLESIALKGNSPRFYELIYDIKRFTQAHQFIMEEAPLQIYFSALAFAPLRSLIRYQFQDRPLQWIKKLPVVKTSWGPLQQTLECHPDSVSYITFSPDGKVLASTAGRTVQLWDPLTGRRLQTLRGGELQTVYDDLYNAITRHNVVNTIAFSRDSKTLASRSANTVLLWDALTGQCLQMLKGHTDLVNQIAFSCNGEVLASVSTDRTVRLWDFHTGQCLQILEGHTDCIRSIAFSPAPNFANILASASDDNTIRIWNPLSGKCLRTMKTLTQKTGVLVFSHNGGMLASAAGDNIVSYRRPDGLLVQLWNPLTGQSLQSLQGHRQAVTAVAFSPNGRILASSSHDTTVRLWDPSSGQCLKVIAHGSDVFDITFSPDGNLLASTSSDKQVRLWNPLDGQCLQVLNGHTRGVCAVVFSPASDSKGEVFASASWDNTVLLWNTSAKQRQEMIESKSGTAQSITPSPDGTKLAIPVNTDIQLWDLSGGPRLQIFHGHTSFIRAVAFSPDGERLESTDQETTRLWDISTGQCLQIYDGNTTQYDTFSPDGDKVAIISSDKTVRVWDLSTGQYLQIFQGRGYLKYAICFSPDGRYLALSDDKTAQLWDLSTQACLQTFEGHLNSIEVITFSHDGKILASASSCPFRDWFQSGSASSRNSLRLWNSSNGQCLQILEGIPAITSLSFSQDGQYLRTNLGAISVDSALKSGVVRDQLEPPTSGLFIRSSWITWNGRNVLWLPPEYRPKFTAVYGNVVLIVCDSGQTLVLEFDLH</sequence>
<keyword evidence="1 3" id="KW-0853">WD repeat</keyword>
<dbReference type="SUPFAM" id="SSF52540">
    <property type="entry name" value="P-loop containing nucleoside triphosphate hydrolases"/>
    <property type="match status" value="1"/>
</dbReference>
<evidence type="ECO:0000256" key="3">
    <source>
        <dbReference type="PROSITE-ProRule" id="PRU00221"/>
    </source>
</evidence>
<comment type="caution">
    <text evidence="6">The sequence shown here is derived from an EMBL/GenBank/DDBJ whole genome shotgun (WGS) entry which is preliminary data.</text>
</comment>
<feature type="repeat" description="WD" evidence="3">
    <location>
        <begin position="1057"/>
        <end position="1101"/>
    </location>
</feature>
<protein>
    <recommendedName>
        <fullName evidence="8">NACHT domain-containing protein</fullName>
    </recommendedName>
</protein>
<dbReference type="Pfam" id="PF24883">
    <property type="entry name" value="NPHP3_N"/>
    <property type="match status" value="1"/>
</dbReference>
<feature type="repeat" description="WD" evidence="3">
    <location>
        <begin position="1375"/>
        <end position="1404"/>
    </location>
</feature>
<organism evidence="6 7">
    <name type="scientific">Aspergillus cavernicola</name>
    <dbReference type="NCBI Taxonomy" id="176166"/>
    <lineage>
        <taxon>Eukaryota</taxon>
        <taxon>Fungi</taxon>
        <taxon>Dikarya</taxon>
        <taxon>Ascomycota</taxon>
        <taxon>Pezizomycotina</taxon>
        <taxon>Eurotiomycetes</taxon>
        <taxon>Eurotiomycetidae</taxon>
        <taxon>Eurotiales</taxon>
        <taxon>Aspergillaceae</taxon>
        <taxon>Aspergillus</taxon>
        <taxon>Aspergillus subgen. Nidulantes</taxon>
    </lineage>
</organism>
<name>A0ABR4IKE2_9EURO</name>
<evidence type="ECO:0000256" key="1">
    <source>
        <dbReference type="ARBA" id="ARBA00022574"/>
    </source>
</evidence>
<dbReference type="InterPro" id="IPR000845">
    <property type="entry name" value="Nucleoside_phosphorylase_d"/>
</dbReference>
<dbReference type="Gene3D" id="3.40.50.1580">
    <property type="entry name" value="Nucleoside phosphorylase domain"/>
    <property type="match status" value="1"/>
</dbReference>
<dbReference type="InterPro" id="IPR020472">
    <property type="entry name" value="WD40_PAC1"/>
</dbReference>
<gene>
    <name evidence="6" type="ORF">BDW59DRAFT_160332</name>
</gene>
<dbReference type="Gene3D" id="2.130.10.10">
    <property type="entry name" value="YVTN repeat-like/Quinoprotein amine dehydrogenase"/>
    <property type="match status" value="6"/>
</dbReference>
<accession>A0ABR4IKE2</accession>
<dbReference type="SMART" id="SM00320">
    <property type="entry name" value="WD40"/>
    <property type="match status" value="12"/>
</dbReference>